<dbReference type="FunFam" id="3.40.50.300:FF:000817">
    <property type="entry name" value="GPN-loop GTPase 1"/>
    <property type="match status" value="1"/>
</dbReference>
<reference evidence="7" key="1">
    <citation type="submission" date="2015-04" db="UniProtKB">
        <authorList>
            <consortium name="EnsemblPlants"/>
        </authorList>
    </citation>
    <scope>IDENTIFICATION</scope>
    <source>
        <strain evidence="7">SL10</strain>
    </source>
</reference>
<comment type="subunit">
    <text evidence="5">Binds to RNA polymerase II.</text>
</comment>
<dbReference type="eggNOG" id="KOG1532">
    <property type="taxonomic scope" value="Eukaryota"/>
</dbReference>
<dbReference type="OMA" id="MIIVFNK"/>
<dbReference type="AlphaFoldDB" id="A0A0E0GLI4"/>
<dbReference type="InterPro" id="IPR004130">
    <property type="entry name" value="Gpn"/>
</dbReference>
<evidence type="ECO:0000313" key="8">
    <source>
        <dbReference type="Proteomes" id="UP000006591"/>
    </source>
</evidence>
<protein>
    <recommendedName>
        <fullName evidence="5">GPN-loop GTPase</fullName>
        <ecNumber evidence="5">3.6.5.-</ecNumber>
    </recommendedName>
</protein>
<dbReference type="EnsemblPlants" id="ONIVA03G15960.2">
    <property type="protein sequence ID" value="ONIVA03G15960.2"/>
    <property type="gene ID" value="ONIVA03G15960"/>
</dbReference>
<sequence length="396" mass="44240">MDVDSDPAAAGKPTQMDLEDQTDAKGKGKSEELADSIGSLSIGPERTNFKKKPVIIIVIGMAGTGKTTFMHRLVCHTQASNMRGYVLNLDPAVMTLPFGANIDIRDTVRYKEVMKEYGLGPNGGILTSLNLFSTKFDEVISVIERRADQLDYVLVDTPGQIEIFTWSASGAIITEAFASTFPTVVAYVVDTPRSTSPVTFMSNMLYACSILYKTRLPMILTFNKVDVAKHEFALEWMEDFEAFQTALDSDSSYSSTFTRSLSLVLDEFYKNLRSVGVSAVSGAGVNSFFEAIEASAKEYMENYRADLDKRIAEKERLEAERRKENMERLQRDMENSKGQTVVLSTGLKDKNRATDMMDDADEEEEEAALEDFRISEDDEDEDEDEGEDEEVEHFGL</sequence>
<dbReference type="PANTHER" id="PTHR21231:SF8">
    <property type="entry name" value="GPN-LOOP GTPASE 1"/>
    <property type="match status" value="1"/>
</dbReference>
<evidence type="ECO:0000256" key="2">
    <source>
        <dbReference type="ARBA" id="ARBA00022741"/>
    </source>
</evidence>
<keyword evidence="5" id="KW-0963">Cytoplasm</keyword>
<evidence type="ECO:0000256" key="5">
    <source>
        <dbReference type="RuleBase" id="RU365059"/>
    </source>
</evidence>
<dbReference type="EnsemblPlants" id="ONIVA03G15960.1">
    <property type="protein sequence ID" value="ONIVA03G15960.1"/>
    <property type="gene ID" value="ONIVA03G15960"/>
</dbReference>
<dbReference type="SMR" id="A0A0E0GLI4"/>
<dbReference type="Gene3D" id="3.40.50.300">
    <property type="entry name" value="P-loop containing nucleotide triphosphate hydrolases"/>
    <property type="match status" value="1"/>
</dbReference>
<keyword evidence="8" id="KW-1185">Reference proteome</keyword>
<name>A0A0E0GLI4_ORYNI</name>
<dbReference type="GO" id="GO:0005634">
    <property type="term" value="C:nucleus"/>
    <property type="evidence" value="ECO:0007669"/>
    <property type="project" value="UniProtKB-SubCell"/>
</dbReference>
<dbReference type="Gramene" id="ONIVA03G15960.1">
    <property type="protein sequence ID" value="ONIVA03G15960.1"/>
    <property type="gene ID" value="ONIVA03G15960"/>
</dbReference>
<keyword evidence="3 5" id="KW-0378">Hydrolase</keyword>
<dbReference type="Gramene" id="ONIVA03G15960.2">
    <property type="protein sequence ID" value="ONIVA03G15960.2"/>
    <property type="gene ID" value="ONIVA03G15960"/>
</dbReference>
<dbReference type="Pfam" id="PF03029">
    <property type="entry name" value="ATP_bind_1"/>
    <property type="match status" value="1"/>
</dbReference>
<dbReference type="GO" id="GO:0005525">
    <property type="term" value="F:GTP binding"/>
    <property type="evidence" value="ECO:0007669"/>
    <property type="project" value="UniProtKB-KW"/>
</dbReference>
<organism evidence="7">
    <name type="scientific">Oryza nivara</name>
    <name type="common">Indian wild rice</name>
    <name type="synonym">Oryza sativa f. spontanea</name>
    <dbReference type="NCBI Taxonomy" id="4536"/>
    <lineage>
        <taxon>Eukaryota</taxon>
        <taxon>Viridiplantae</taxon>
        <taxon>Streptophyta</taxon>
        <taxon>Embryophyta</taxon>
        <taxon>Tracheophyta</taxon>
        <taxon>Spermatophyta</taxon>
        <taxon>Magnoliopsida</taxon>
        <taxon>Liliopsida</taxon>
        <taxon>Poales</taxon>
        <taxon>Poaceae</taxon>
        <taxon>BOP clade</taxon>
        <taxon>Oryzoideae</taxon>
        <taxon>Oryzeae</taxon>
        <taxon>Oryzinae</taxon>
        <taxon>Oryza</taxon>
    </lineage>
</organism>
<reference evidence="7" key="2">
    <citation type="submission" date="2018-04" db="EMBL/GenBank/DDBJ databases">
        <title>OnivRS2 (Oryza nivara Reference Sequence Version 2).</title>
        <authorList>
            <person name="Zhang J."/>
            <person name="Kudrna D."/>
            <person name="Lee S."/>
            <person name="Talag J."/>
            <person name="Rajasekar S."/>
            <person name="Welchert J."/>
            <person name="Hsing Y.-I."/>
            <person name="Wing R.A."/>
        </authorList>
    </citation>
    <scope>NUCLEOTIDE SEQUENCE [LARGE SCALE GENOMIC DNA]</scope>
    <source>
        <strain evidence="7">SL10</strain>
    </source>
</reference>
<dbReference type="GO" id="GO:0005737">
    <property type="term" value="C:cytoplasm"/>
    <property type="evidence" value="ECO:0007669"/>
    <property type="project" value="UniProtKB-SubCell"/>
</dbReference>
<keyword evidence="2 5" id="KW-0547">Nucleotide-binding</keyword>
<evidence type="ECO:0000313" key="7">
    <source>
        <dbReference type="EnsemblPlants" id="ONIVA03G15960.1"/>
    </source>
</evidence>
<keyword evidence="4 5" id="KW-0342">GTP-binding</keyword>
<feature type="region of interest" description="Disordered" evidence="6">
    <location>
        <begin position="1"/>
        <end position="30"/>
    </location>
</feature>
<dbReference type="EC" id="3.6.5.-" evidence="5"/>
<evidence type="ECO:0000256" key="6">
    <source>
        <dbReference type="SAM" id="MobiDB-lite"/>
    </source>
</evidence>
<accession>A0A0E0GLI4</accession>
<evidence type="ECO:0000256" key="3">
    <source>
        <dbReference type="ARBA" id="ARBA00022801"/>
    </source>
</evidence>
<feature type="compositionally biased region" description="Acidic residues" evidence="6">
    <location>
        <begin position="356"/>
        <end position="369"/>
    </location>
</feature>
<dbReference type="PANTHER" id="PTHR21231">
    <property type="entry name" value="XPA-BINDING PROTEIN 1-RELATED"/>
    <property type="match status" value="1"/>
</dbReference>
<dbReference type="InterPro" id="IPR027417">
    <property type="entry name" value="P-loop_NTPase"/>
</dbReference>
<comment type="similarity">
    <text evidence="1 5">Belongs to the GPN-loop GTPase family.</text>
</comment>
<dbReference type="STRING" id="4536.A0A0E0GLI4"/>
<dbReference type="SUPFAM" id="SSF52540">
    <property type="entry name" value="P-loop containing nucleoside triphosphate hydrolases"/>
    <property type="match status" value="1"/>
</dbReference>
<feature type="compositionally biased region" description="Acidic residues" evidence="6">
    <location>
        <begin position="376"/>
        <end position="396"/>
    </location>
</feature>
<proteinExistence type="inferred from homology"/>
<dbReference type="InterPro" id="IPR030230">
    <property type="entry name" value="Gpn1/Npa3/XAB1"/>
</dbReference>
<dbReference type="Proteomes" id="UP000006591">
    <property type="component" value="Chromosome 3"/>
</dbReference>
<evidence type="ECO:0000256" key="1">
    <source>
        <dbReference type="ARBA" id="ARBA00005290"/>
    </source>
</evidence>
<comment type="subcellular location">
    <subcellularLocation>
        <location evidence="5">Cytoplasm</location>
    </subcellularLocation>
    <subcellularLocation>
        <location evidence="5">Nucleus</location>
    </subcellularLocation>
</comment>
<dbReference type="CDD" id="cd17870">
    <property type="entry name" value="GPN1"/>
    <property type="match status" value="1"/>
</dbReference>
<comment type="function">
    <text evidence="5">Small GTPase required for proper nuclear import of RNA polymerase II (RNAPII). May act at an RNAP assembly step prior to nuclear import.</text>
</comment>
<feature type="region of interest" description="Disordered" evidence="6">
    <location>
        <begin position="327"/>
        <end position="396"/>
    </location>
</feature>
<dbReference type="GO" id="GO:0003924">
    <property type="term" value="F:GTPase activity"/>
    <property type="evidence" value="ECO:0007669"/>
    <property type="project" value="InterPro"/>
</dbReference>
<evidence type="ECO:0000256" key="4">
    <source>
        <dbReference type="ARBA" id="ARBA00023134"/>
    </source>
</evidence>
<dbReference type="HOGENOM" id="CLU_037460_1_1_1"/>